<dbReference type="RefSeq" id="WP_070935284.1">
    <property type="nucleotide sequence ID" value="NZ_MLIK01000004.1"/>
</dbReference>
<evidence type="ECO:0000256" key="1">
    <source>
        <dbReference type="ARBA" id="ARBA00022801"/>
    </source>
</evidence>
<evidence type="ECO:0000313" key="4">
    <source>
        <dbReference type="Proteomes" id="UP000179616"/>
    </source>
</evidence>
<dbReference type="GO" id="GO:0016787">
    <property type="term" value="F:hydrolase activity"/>
    <property type="evidence" value="ECO:0007669"/>
    <property type="project" value="UniProtKB-KW"/>
</dbReference>
<dbReference type="EMBL" id="MLIK01000004">
    <property type="protein sequence ID" value="OHU30439.1"/>
    <property type="molecule type" value="Genomic_DNA"/>
</dbReference>
<keyword evidence="1 3" id="KW-0378">Hydrolase</keyword>
<proteinExistence type="predicted"/>
<evidence type="ECO:0000259" key="2">
    <source>
        <dbReference type="Pfam" id="PF00857"/>
    </source>
</evidence>
<dbReference type="PANTHER" id="PTHR43540">
    <property type="entry name" value="PEROXYUREIDOACRYLATE/UREIDOACRYLATE AMIDOHYDROLASE-RELATED"/>
    <property type="match status" value="1"/>
</dbReference>
<sequence length="208" mass="22627">MTSFVAPEWDRSALVVIDVQTEFVSGAMTVPGTADRIPALGRLVSVFRTAGRPIVHVVRLYVPGGTDTDLPRRAEILAGREVAAPGSEGSQIPVELLPAGEQLDPELLLAGGFQEVGPAEHILFKPRWSAFYRTELERHLRERGVSTLVVAGCNLPNCPRATLFDASERDYRAVIVEDATSQVTPERLHDLTLIGVTVTDVASVEKEF</sequence>
<dbReference type="PANTHER" id="PTHR43540:SF6">
    <property type="entry name" value="ISOCHORISMATASE-LIKE DOMAIN-CONTAINING PROTEIN"/>
    <property type="match status" value="1"/>
</dbReference>
<gene>
    <name evidence="3" type="ORF">BKG76_01340</name>
</gene>
<dbReference type="STRING" id="948102.BKG76_01340"/>
<dbReference type="InterPro" id="IPR036380">
    <property type="entry name" value="Isochorismatase-like_sf"/>
</dbReference>
<name>A0A1S1L8U3_9MYCO</name>
<protein>
    <submittedName>
        <fullName evidence="3">Cysteine hydrolase</fullName>
    </submittedName>
</protein>
<organism evidence="3 4">
    <name type="scientific">Mycobacteroides franklinii</name>
    <dbReference type="NCBI Taxonomy" id="948102"/>
    <lineage>
        <taxon>Bacteria</taxon>
        <taxon>Bacillati</taxon>
        <taxon>Actinomycetota</taxon>
        <taxon>Actinomycetes</taxon>
        <taxon>Mycobacteriales</taxon>
        <taxon>Mycobacteriaceae</taxon>
        <taxon>Mycobacteroides</taxon>
    </lineage>
</organism>
<feature type="domain" description="Isochorismatase-like" evidence="2">
    <location>
        <begin position="12"/>
        <end position="193"/>
    </location>
</feature>
<dbReference type="InterPro" id="IPR000868">
    <property type="entry name" value="Isochorismatase-like_dom"/>
</dbReference>
<dbReference type="AlphaFoldDB" id="A0A1S1L8U3"/>
<dbReference type="Gene3D" id="3.40.50.850">
    <property type="entry name" value="Isochorismatase-like"/>
    <property type="match status" value="1"/>
</dbReference>
<dbReference type="SUPFAM" id="SSF52499">
    <property type="entry name" value="Isochorismatase-like hydrolases"/>
    <property type="match status" value="1"/>
</dbReference>
<dbReference type="InterPro" id="IPR050272">
    <property type="entry name" value="Isochorismatase-like_hydrls"/>
</dbReference>
<dbReference type="Proteomes" id="UP000179616">
    <property type="component" value="Unassembled WGS sequence"/>
</dbReference>
<dbReference type="CDD" id="cd00431">
    <property type="entry name" value="cysteine_hydrolases"/>
    <property type="match status" value="1"/>
</dbReference>
<evidence type="ECO:0000313" key="3">
    <source>
        <dbReference type="EMBL" id="OHU30439.1"/>
    </source>
</evidence>
<dbReference type="OrthoDB" id="3174612at2"/>
<dbReference type="Pfam" id="PF00857">
    <property type="entry name" value="Isochorismatase"/>
    <property type="match status" value="1"/>
</dbReference>
<dbReference type="GeneID" id="57165429"/>
<reference evidence="3 4" key="1">
    <citation type="submission" date="2016-10" db="EMBL/GenBank/DDBJ databases">
        <title>Evaluation of Human, Veterinary and Environmental Mycobacterium chelonae Isolates by Core Genome Phylogenomic Analysis, Targeted Gene Comparison, and Anti-microbial Susceptibility Patterns: A Tale of Mistaken Identities.</title>
        <authorList>
            <person name="Fogelson S.B."/>
            <person name="Camus A.C."/>
            <person name="Lorenz W."/>
            <person name="Vasireddy R."/>
            <person name="Vasireddy S."/>
            <person name="Smith T."/>
            <person name="Brown-Elliott B.A."/>
            <person name="Wallace R.J.Jr."/>
            <person name="Hasan N.A."/>
            <person name="Reischl U."/>
            <person name="Sanchez S."/>
        </authorList>
    </citation>
    <scope>NUCLEOTIDE SEQUENCE [LARGE SCALE GENOMIC DNA]</scope>
    <source>
        <strain evidence="3 4">1559</strain>
    </source>
</reference>
<accession>A0A1S1L8U3</accession>
<comment type="caution">
    <text evidence="3">The sequence shown here is derived from an EMBL/GenBank/DDBJ whole genome shotgun (WGS) entry which is preliminary data.</text>
</comment>